<keyword evidence="1" id="KW-0472">Membrane</keyword>
<feature type="transmembrane region" description="Helical" evidence="1">
    <location>
        <begin position="9"/>
        <end position="33"/>
    </location>
</feature>
<organism evidence="3">
    <name type="scientific">marine sediment metagenome</name>
    <dbReference type="NCBI Taxonomy" id="412755"/>
    <lineage>
        <taxon>unclassified sequences</taxon>
        <taxon>metagenomes</taxon>
        <taxon>ecological metagenomes</taxon>
    </lineage>
</organism>
<dbReference type="GO" id="GO:0007165">
    <property type="term" value="P:signal transduction"/>
    <property type="evidence" value="ECO:0007669"/>
    <property type="project" value="InterPro"/>
</dbReference>
<dbReference type="InterPro" id="IPR003660">
    <property type="entry name" value="HAMP_dom"/>
</dbReference>
<dbReference type="Gene3D" id="6.10.340.10">
    <property type="match status" value="1"/>
</dbReference>
<dbReference type="SUPFAM" id="SSF158472">
    <property type="entry name" value="HAMP domain-like"/>
    <property type="match status" value="1"/>
</dbReference>
<keyword evidence="1" id="KW-1133">Transmembrane helix</keyword>
<name>X0RV55_9ZZZZ</name>
<evidence type="ECO:0000313" key="3">
    <source>
        <dbReference type="EMBL" id="GAF72673.1"/>
    </source>
</evidence>
<accession>X0RV55</accession>
<reference evidence="3" key="1">
    <citation type="journal article" date="2014" name="Front. Microbiol.">
        <title>High frequency of phylogenetically diverse reductive dehalogenase-homologous genes in deep subseafloor sedimentary metagenomes.</title>
        <authorList>
            <person name="Kawai M."/>
            <person name="Futagami T."/>
            <person name="Toyoda A."/>
            <person name="Takaki Y."/>
            <person name="Nishi S."/>
            <person name="Hori S."/>
            <person name="Arai W."/>
            <person name="Tsubouchi T."/>
            <person name="Morono Y."/>
            <person name="Uchiyama I."/>
            <person name="Ito T."/>
            <person name="Fujiyama A."/>
            <person name="Inagaki F."/>
            <person name="Takami H."/>
        </authorList>
    </citation>
    <scope>NUCLEOTIDE SEQUENCE</scope>
    <source>
        <strain evidence="3">Expedition CK06-06</strain>
    </source>
</reference>
<dbReference type="Pfam" id="PF00672">
    <property type="entry name" value="HAMP"/>
    <property type="match status" value="1"/>
</dbReference>
<dbReference type="SMART" id="SM00304">
    <property type="entry name" value="HAMP"/>
    <property type="match status" value="1"/>
</dbReference>
<dbReference type="CDD" id="cd06225">
    <property type="entry name" value="HAMP"/>
    <property type="match status" value="1"/>
</dbReference>
<feature type="non-terminal residue" evidence="3">
    <location>
        <position position="247"/>
    </location>
</feature>
<feature type="domain" description="HAMP" evidence="2">
    <location>
        <begin position="194"/>
        <end position="247"/>
    </location>
</feature>
<dbReference type="EMBL" id="BARS01008015">
    <property type="protein sequence ID" value="GAF72673.1"/>
    <property type="molecule type" value="Genomic_DNA"/>
</dbReference>
<sequence length="247" mass="27632">MKQSFFSSLIFKIGLIIILIEIIVLASIGIYYIQQFNKEVDARIYNYAELPGKMMASGILEYEAVREQGLMTELAGNDLIEAMVITVTGRVFYSLNREFEGRIISEVPGLSSEWFLPSVTESFIQETGDSGDKHISSVTPILAGKSLKPYYFLYLKISTSRTDQEKQNIANLFMIGSVLCIIITSLVILLSFRIIISKRLSNTLKGLKQVEDGALDTRIDSATSKDEIATLQRGFNSMTSRLQETVV</sequence>
<feature type="transmembrane region" description="Helical" evidence="1">
    <location>
        <begin position="172"/>
        <end position="196"/>
    </location>
</feature>
<proteinExistence type="predicted"/>
<dbReference type="PROSITE" id="PS50885">
    <property type="entry name" value="HAMP"/>
    <property type="match status" value="1"/>
</dbReference>
<comment type="caution">
    <text evidence="3">The sequence shown here is derived from an EMBL/GenBank/DDBJ whole genome shotgun (WGS) entry which is preliminary data.</text>
</comment>
<dbReference type="GO" id="GO:0016020">
    <property type="term" value="C:membrane"/>
    <property type="evidence" value="ECO:0007669"/>
    <property type="project" value="InterPro"/>
</dbReference>
<gene>
    <name evidence="3" type="ORF">S01H1_15359</name>
</gene>
<dbReference type="AlphaFoldDB" id="X0RV55"/>
<protein>
    <recommendedName>
        <fullName evidence="2">HAMP domain-containing protein</fullName>
    </recommendedName>
</protein>
<evidence type="ECO:0000259" key="2">
    <source>
        <dbReference type="PROSITE" id="PS50885"/>
    </source>
</evidence>
<evidence type="ECO:0000256" key="1">
    <source>
        <dbReference type="SAM" id="Phobius"/>
    </source>
</evidence>
<keyword evidence="1" id="KW-0812">Transmembrane</keyword>